<dbReference type="PANTHER" id="PTHR21367:SF1">
    <property type="entry name" value="ARGINYL-TRNA--PROTEIN TRANSFERASE 1"/>
    <property type="match status" value="1"/>
</dbReference>
<comment type="similarity">
    <text evidence="4">Belongs to the R-transferase family. Bpt subfamily.</text>
</comment>
<evidence type="ECO:0000256" key="2">
    <source>
        <dbReference type="ARBA" id="ARBA00022679"/>
    </source>
</evidence>
<dbReference type="GO" id="GO:0005737">
    <property type="term" value="C:cytoplasm"/>
    <property type="evidence" value="ECO:0007669"/>
    <property type="project" value="UniProtKB-SubCell"/>
</dbReference>
<dbReference type="GO" id="GO:0071596">
    <property type="term" value="P:ubiquitin-dependent protein catabolic process via the N-end rule pathway"/>
    <property type="evidence" value="ECO:0007669"/>
    <property type="project" value="InterPro"/>
</dbReference>
<dbReference type="InterPro" id="IPR016181">
    <property type="entry name" value="Acyl_CoA_acyltransferase"/>
</dbReference>
<dbReference type="RefSeq" id="WP_123522803.1">
    <property type="nucleotide sequence ID" value="NZ_JBHLWF010000011.1"/>
</dbReference>
<keyword evidence="1 4" id="KW-0963">Cytoplasm</keyword>
<dbReference type="InterPro" id="IPR030700">
    <property type="entry name" value="N-end_Aminoacyl_Trfase"/>
</dbReference>
<comment type="subcellular location">
    <subcellularLocation>
        <location evidence="4">Cytoplasm</location>
    </subcellularLocation>
</comment>
<dbReference type="GO" id="GO:0008914">
    <property type="term" value="F:leucyl-tRNA--protein transferase activity"/>
    <property type="evidence" value="ECO:0007669"/>
    <property type="project" value="UniProtKB-UniRule"/>
</dbReference>
<dbReference type="OrthoDB" id="9782022at2"/>
<sequence>MKTGTVRLFQTLDHPCGYFDDRSARNLVIDPLDPRLSAVYGTSLSWGFRRAGGHVYKPSCRSCMACTPCRVPVKLFQPDRSQRRCLKRNADLAVRWRDAEPDDEAQALYERYLAWRHPGGGMDEPGADDFRRFLIAPWGGTEFMEVRLDGRLIAMAVTDRSVNGLSAVYTCYSPEHVDRSLGVFCILKQIERAEALGLPHVYLGYWIEDHPKMDYKIRYRPIELLRQGHWYLFDETEDPSPHGATE</sequence>
<organism evidence="7 8">
    <name type="scientific">Pseudofulvimonas gallinarii</name>
    <dbReference type="NCBI Taxonomy" id="634155"/>
    <lineage>
        <taxon>Bacteria</taxon>
        <taxon>Pseudomonadati</taxon>
        <taxon>Pseudomonadota</taxon>
        <taxon>Gammaproteobacteria</taxon>
        <taxon>Lysobacterales</taxon>
        <taxon>Rhodanobacteraceae</taxon>
        <taxon>Pseudofulvimonas</taxon>
    </lineage>
</organism>
<dbReference type="SUPFAM" id="SSF55729">
    <property type="entry name" value="Acyl-CoA N-acyltransferases (Nat)"/>
    <property type="match status" value="1"/>
</dbReference>
<gene>
    <name evidence="4" type="primary">bpt</name>
    <name evidence="7" type="ORF">EDC25_11849</name>
</gene>
<evidence type="ECO:0000256" key="4">
    <source>
        <dbReference type="HAMAP-Rule" id="MF_00689"/>
    </source>
</evidence>
<name>A0A4S3KSD0_9GAMM</name>
<comment type="function">
    <text evidence="4">Functions in the N-end rule pathway of protein degradation where it conjugates Leu from its aminoacyl-tRNA to the N-termini of proteins containing an N-terminal aspartate or glutamate.</text>
</comment>
<dbReference type="Proteomes" id="UP000294599">
    <property type="component" value="Unassembled WGS sequence"/>
</dbReference>
<proteinExistence type="inferred from homology"/>
<comment type="catalytic activity">
    <reaction evidence="4">
        <text>N-terminal L-aspartyl-[protein] + L-leucyl-tRNA(Leu) = N-terminal L-leucyl-L-aspartyl-[protein] + tRNA(Leu) + H(+)</text>
        <dbReference type="Rhea" id="RHEA:50420"/>
        <dbReference type="Rhea" id="RHEA-COMP:9613"/>
        <dbReference type="Rhea" id="RHEA-COMP:9622"/>
        <dbReference type="Rhea" id="RHEA-COMP:12669"/>
        <dbReference type="Rhea" id="RHEA-COMP:12674"/>
        <dbReference type="ChEBI" id="CHEBI:15378"/>
        <dbReference type="ChEBI" id="CHEBI:64720"/>
        <dbReference type="ChEBI" id="CHEBI:78442"/>
        <dbReference type="ChEBI" id="CHEBI:78494"/>
        <dbReference type="ChEBI" id="CHEBI:133042"/>
        <dbReference type="EC" id="2.3.2.29"/>
    </reaction>
</comment>
<dbReference type="Pfam" id="PF04376">
    <property type="entry name" value="ATE_N"/>
    <property type="match status" value="1"/>
</dbReference>
<dbReference type="GO" id="GO:0004057">
    <property type="term" value="F:arginyl-tRNA--protein transferase activity"/>
    <property type="evidence" value="ECO:0007669"/>
    <property type="project" value="InterPro"/>
</dbReference>
<keyword evidence="2 4" id="KW-0808">Transferase</keyword>
<dbReference type="InterPro" id="IPR007471">
    <property type="entry name" value="N-end_Aminoacyl_Trfase_N"/>
</dbReference>
<dbReference type="PANTHER" id="PTHR21367">
    <property type="entry name" value="ARGININE-TRNA-PROTEIN TRANSFERASE 1"/>
    <property type="match status" value="1"/>
</dbReference>
<keyword evidence="8" id="KW-1185">Reference proteome</keyword>
<evidence type="ECO:0000313" key="8">
    <source>
        <dbReference type="Proteomes" id="UP000294599"/>
    </source>
</evidence>
<dbReference type="NCBIfam" id="NF002346">
    <property type="entry name" value="PRK01305.2-3"/>
    <property type="match status" value="1"/>
</dbReference>
<comment type="catalytic activity">
    <reaction evidence="4">
        <text>N-terminal L-glutamyl-[protein] + L-leucyl-tRNA(Leu) = N-terminal L-leucyl-L-glutamyl-[protein] + tRNA(Leu) + H(+)</text>
        <dbReference type="Rhea" id="RHEA:50412"/>
        <dbReference type="Rhea" id="RHEA-COMP:9613"/>
        <dbReference type="Rhea" id="RHEA-COMP:9622"/>
        <dbReference type="Rhea" id="RHEA-COMP:12664"/>
        <dbReference type="Rhea" id="RHEA-COMP:12668"/>
        <dbReference type="ChEBI" id="CHEBI:15378"/>
        <dbReference type="ChEBI" id="CHEBI:64721"/>
        <dbReference type="ChEBI" id="CHEBI:78442"/>
        <dbReference type="ChEBI" id="CHEBI:78494"/>
        <dbReference type="ChEBI" id="CHEBI:133041"/>
        <dbReference type="EC" id="2.3.2.29"/>
    </reaction>
</comment>
<protein>
    <recommendedName>
        <fullName evidence="4">Aspartate/glutamate leucyltransferase</fullName>
        <ecNumber evidence="4">2.3.2.29</ecNumber>
    </recommendedName>
</protein>
<dbReference type="HAMAP" id="MF_00689">
    <property type="entry name" value="Bpt"/>
    <property type="match status" value="1"/>
</dbReference>
<evidence type="ECO:0000256" key="3">
    <source>
        <dbReference type="ARBA" id="ARBA00023315"/>
    </source>
</evidence>
<dbReference type="InterPro" id="IPR017138">
    <property type="entry name" value="Asp_Glu_LeuTrfase"/>
</dbReference>
<dbReference type="PIRSF" id="PIRSF037208">
    <property type="entry name" value="ATE_pro_prd"/>
    <property type="match status" value="1"/>
</dbReference>
<dbReference type="EC" id="2.3.2.29" evidence="4"/>
<feature type="domain" description="N-end rule aminoacyl transferase C-terminal" evidence="6">
    <location>
        <begin position="105"/>
        <end position="225"/>
    </location>
</feature>
<comment type="caution">
    <text evidence="7">The sequence shown here is derived from an EMBL/GenBank/DDBJ whole genome shotgun (WGS) entry which is preliminary data.</text>
</comment>
<dbReference type="NCBIfam" id="NF002341">
    <property type="entry name" value="PRK01305.1-1"/>
    <property type="match status" value="1"/>
</dbReference>
<keyword evidence="3 4" id="KW-0012">Acyltransferase</keyword>
<evidence type="ECO:0000313" key="7">
    <source>
        <dbReference type="EMBL" id="TCS95360.1"/>
    </source>
</evidence>
<accession>A0A4S3KSD0</accession>
<dbReference type="Pfam" id="PF04377">
    <property type="entry name" value="ATE_C"/>
    <property type="match status" value="1"/>
</dbReference>
<evidence type="ECO:0000259" key="5">
    <source>
        <dbReference type="Pfam" id="PF04376"/>
    </source>
</evidence>
<evidence type="ECO:0000256" key="1">
    <source>
        <dbReference type="ARBA" id="ARBA00022490"/>
    </source>
</evidence>
<reference evidence="7 8" key="1">
    <citation type="submission" date="2019-03" db="EMBL/GenBank/DDBJ databases">
        <title>Genomic Encyclopedia of Type Strains, Phase IV (KMG-IV): sequencing the most valuable type-strain genomes for metagenomic binning, comparative biology and taxonomic classification.</title>
        <authorList>
            <person name="Goeker M."/>
        </authorList>
    </citation>
    <scope>NUCLEOTIDE SEQUENCE [LARGE SCALE GENOMIC DNA]</scope>
    <source>
        <strain evidence="7 8">DSM 21944</strain>
    </source>
</reference>
<dbReference type="NCBIfam" id="NF002342">
    <property type="entry name" value="PRK01305.1-3"/>
    <property type="match status" value="1"/>
</dbReference>
<dbReference type="InterPro" id="IPR007472">
    <property type="entry name" value="N-end_Aminoacyl_Trfase_C"/>
</dbReference>
<feature type="domain" description="N-end aminoacyl transferase N-terminal" evidence="5">
    <location>
        <begin position="14"/>
        <end position="84"/>
    </location>
</feature>
<dbReference type="AlphaFoldDB" id="A0A4S3KSD0"/>
<dbReference type="EMBL" id="SMAF01000018">
    <property type="protein sequence ID" value="TCS95360.1"/>
    <property type="molecule type" value="Genomic_DNA"/>
</dbReference>
<evidence type="ECO:0000259" key="6">
    <source>
        <dbReference type="Pfam" id="PF04377"/>
    </source>
</evidence>